<accession>A0A9X2SIA9</accession>
<reference evidence="4" key="1">
    <citation type="submission" date="2022-06" db="EMBL/GenBank/DDBJ databases">
        <title>Amycolatopsis iheyaensis sp. nov., a new species of the genus Amycolatopsis isolated from soil in Iheya island, Japan.</title>
        <authorList>
            <person name="Ngamcharungchit C."/>
            <person name="Kanto H."/>
            <person name="Take A."/>
            <person name="Intra B."/>
            <person name="Matsumoto A."/>
            <person name="Panbangred W."/>
            <person name="Inahashi Y."/>
        </authorList>
    </citation>
    <scope>NUCLEOTIDE SEQUENCE</scope>
    <source>
        <strain evidence="4">OK19-0408</strain>
    </source>
</reference>
<evidence type="ECO:0000313" key="4">
    <source>
        <dbReference type="EMBL" id="MCR6483562.1"/>
    </source>
</evidence>
<dbReference type="AlphaFoldDB" id="A0A9X2SIA9"/>
<gene>
    <name evidence="4" type="ORF">M8542_12120</name>
</gene>
<dbReference type="GO" id="GO:0045892">
    <property type="term" value="P:negative regulation of DNA-templated transcription"/>
    <property type="evidence" value="ECO:0007669"/>
    <property type="project" value="InterPro"/>
</dbReference>
<proteinExistence type="predicted"/>
<feature type="domain" description="Tetracycline repressor TetR C-terminal" evidence="3">
    <location>
        <begin position="3"/>
        <end position="128"/>
    </location>
</feature>
<dbReference type="RefSeq" id="WP_257920198.1">
    <property type="nucleotide sequence ID" value="NZ_JAMXQV010000005.1"/>
</dbReference>
<dbReference type="Proteomes" id="UP001144096">
    <property type="component" value="Unassembled WGS sequence"/>
</dbReference>
<evidence type="ECO:0000256" key="1">
    <source>
        <dbReference type="ARBA" id="ARBA00023015"/>
    </source>
</evidence>
<dbReference type="InterPro" id="IPR004111">
    <property type="entry name" value="Repressor_TetR_C"/>
</dbReference>
<name>A0A9X2SIA9_9PSEU</name>
<dbReference type="Pfam" id="PF02909">
    <property type="entry name" value="TetR_C_1"/>
    <property type="match status" value="1"/>
</dbReference>
<keyword evidence="5" id="KW-1185">Reference proteome</keyword>
<sequence length="143" mass="16325">MALFWRHLWLPKAVSFTRPSLAPNMMQHTEWTLRALDGLGLSLRTRMQEALALHSLVLNAALSTADEMEAEQETGVTLARWLQTQQTRTEELLASGRFPLLAQVHEEMVPDLDELFEYCLDRHLDGFAILVAEQEARRVGEPK</sequence>
<dbReference type="SUPFAM" id="SSF48498">
    <property type="entry name" value="Tetracyclin repressor-like, C-terminal domain"/>
    <property type="match status" value="1"/>
</dbReference>
<keyword evidence="1" id="KW-0805">Transcription regulation</keyword>
<evidence type="ECO:0000256" key="2">
    <source>
        <dbReference type="ARBA" id="ARBA00023163"/>
    </source>
</evidence>
<dbReference type="InterPro" id="IPR036271">
    <property type="entry name" value="Tet_transcr_reg_TetR-rel_C_sf"/>
</dbReference>
<evidence type="ECO:0000259" key="3">
    <source>
        <dbReference type="Pfam" id="PF02909"/>
    </source>
</evidence>
<evidence type="ECO:0000313" key="5">
    <source>
        <dbReference type="Proteomes" id="UP001144096"/>
    </source>
</evidence>
<comment type="caution">
    <text evidence="4">The sequence shown here is derived from an EMBL/GenBank/DDBJ whole genome shotgun (WGS) entry which is preliminary data.</text>
</comment>
<dbReference type="Gene3D" id="1.10.357.10">
    <property type="entry name" value="Tetracycline Repressor, domain 2"/>
    <property type="match status" value="1"/>
</dbReference>
<organism evidence="4 5">
    <name type="scientific">Amycolatopsis iheyensis</name>
    <dbReference type="NCBI Taxonomy" id="2945988"/>
    <lineage>
        <taxon>Bacteria</taxon>
        <taxon>Bacillati</taxon>
        <taxon>Actinomycetota</taxon>
        <taxon>Actinomycetes</taxon>
        <taxon>Pseudonocardiales</taxon>
        <taxon>Pseudonocardiaceae</taxon>
        <taxon>Amycolatopsis</taxon>
    </lineage>
</organism>
<dbReference type="EMBL" id="JAMXQV010000005">
    <property type="protein sequence ID" value="MCR6483562.1"/>
    <property type="molecule type" value="Genomic_DNA"/>
</dbReference>
<keyword evidence="2" id="KW-0804">Transcription</keyword>
<protein>
    <submittedName>
        <fullName evidence="4">TetR/AcrR family transcriptional regulator C-terminal domain-containing protein</fullName>
    </submittedName>
</protein>